<dbReference type="CDD" id="cd04301">
    <property type="entry name" value="NAT_SF"/>
    <property type="match status" value="1"/>
</dbReference>
<name>A0A1S8BF46_9PEZI</name>
<feature type="domain" description="N-acetyltransferase" evidence="1">
    <location>
        <begin position="1"/>
        <end position="71"/>
    </location>
</feature>
<dbReference type="InterPro" id="IPR000182">
    <property type="entry name" value="GNAT_dom"/>
</dbReference>
<dbReference type="PANTHER" id="PTHR42791">
    <property type="entry name" value="GNAT FAMILY ACETYLTRANSFERASE"/>
    <property type="match status" value="1"/>
</dbReference>
<protein>
    <recommendedName>
        <fullName evidence="1">N-acetyltransferase domain-containing protein</fullName>
    </recommendedName>
</protein>
<dbReference type="EMBL" id="MSZU01000080">
    <property type="protein sequence ID" value="OMP86142.1"/>
    <property type="molecule type" value="Genomic_DNA"/>
</dbReference>
<dbReference type="PANTHER" id="PTHR42791:SF1">
    <property type="entry name" value="N-ACETYLTRANSFERASE DOMAIN-CONTAINING PROTEIN"/>
    <property type="match status" value="1"/>
</dbReference>
<dbReference type="InterPro" id="IPR052523">
    <property type="entry name" value="Trichothecene_AcTrans"/>
</dbReference>
<dbReference type="AlphaFoldDB" id="A0A1S8BF46"/>
<dbReference type="SUPFAM" id="SSF55729">
    <property type="entry name" value="Acyl-CoA N-acyltransferases (Nat)"/>
    <property type="match status" value="1"/>
</dbReference>
<dbReference type="GO" id="GO:0016747">
    <property type="term" value="F:acyltransferase activity, transferring groups other than amino-acyl groups"/>
    <property type="evidence" value="ECO:0007669"/>
    <property type="project" value="InterPro"/>
</dbReference>
<organism evidence="2 3">
    <name type="scientific">Diplodia seriata</name>
    <dbReference type="NCBI Taxonomy" id="420778"/>
    <lineage>
        <taxon>Eukaryota</taxon>
        <taxon>Fungi</taxon>
        <taxon>Dikarya</taxon>
        <taxon>Ascomycota</taxon>
        <taxon>Pezizomycotina</taxon>
        <taxon>Dothideomycetes</taxon>
        <taxon>Dothideomycetes incertae sedis</taxon>
        <taxon>Botryosphaeriales</taxon>
        <taxon>Botryosphaeriaceae</taxon>
        <taxon>Diplodia</taxon>
    </lineage>
</organism>
<dbReference type="OrthoDB" id="4738875at2759"/>
<accession>A0A1S8BF46</accession>
<dbReference type="Proteomes" id="UP000190776">
    <property type="component" value="Unassembled WGS sequence"/>
</dbReference>
<evidence type="ECO:0000313" key="3">
    <source>
        <dbReference type="Proteomes" id="UP000190776"/>
    </source>
</evidence>
<proteinExistence type="predicted"/>
<gene>
    <name evidence="2" type="ORF">BK809_0003311</name>
</gene>
<dbReference type="Gene3D" id="3.40.630.30">
    <property type="match status" value="1"/>
</dbReference>
<reference evidence="2 3" key="1">
    <citation type="submission" date="2017-01" db="EMBL/GenBank/DDBJ databases">
        <title>Draft genome sequence of Diplodia seriata F98.1, a fungal species involved in grapevine trunk diseases.</title>
        <authorList>
            <person name="Robert-Siegwald G."/>
            <person name="Vallet J."/>
            <person name="Abou-Mansour E."/>
            <person name="Xu J."/>
            <person name="Rey P."/>
            <person name="Bertsch C."/>
            <person name="Rego C."/>
            <person name="Larignon P."/>
            <person name="Fontaine F."/>
            <person name="Lebrun M.-H."/>
        </authorList>
    </citation>
    <scope>NUCLEOTIDE SEQUENCE [LARGE SCALE GENOMIC DNA]</scope>
    <source>
        <strain evidence="2 3">F98.1</strain>
    </source>
</reference>
<evidence type="ECO:0000259" key="1">
    <source>
        <dbReference type="PROSITE" id="PS51186"/>
    </source>
</evidence>
<evidence type="ECO:0000313" key="2">
    <source>
        <dbReference type="EMBL" id="OMP86142.1"/>
    </source>
</evidence>
<dbReference type="InterPro" id="IPR016181">
    <property type="entry name" value="Acyl_CoA_acyltransferase"/>
</dbReference>
<dbReference type="Pfam" id="PF13508">
    <property type="entry name" value="Acetyltransf_7"/>
    <property type="match status" value="1"/>
</dbReference>
<sequence length="85" mass="9603">LHRLFTHPDYQRRGCGAALVRTGCEIADRLSLPVWVESSPVGERLYRAHGFELVVRPDIKNSRYNMSSPVFKREPKGPIVVGPES</sequence>
<dbReference type="STRING" id="420778.A0A1S8BF46"/>
<feature type="non-terminal residue" evidence="2">
    <location>
        <position position="1"/>
    </location>
</feature>
<dbReference type="PROSITE" id="PS51186">
    <property type="entry name" value="GNAT"/>
    <property type="match status" value="1"/>
</dbReference>
<comment type="caution">
    <text evidence="2">The sequence shown here is derived from an EMBL/GenBank/DDBJ whole genome shotgun (WGS) entry which is preliminary data.</text>
</comment>